<dbReference type="Pfam" id="PF00583">
    <property type="entry name" value="Acetyltransf_1"/>
    <property type="match status" value="1"/>
</dbReference>
<dbReference type="InterPro" id="IPR000182">
    <property type="entry name" value="GNAT_dom"/>
</dbReference>
<evidence type="ECO:0000256" key="2">
    <source>
        <dbReference type="ARBA" id="ARBA00023315"/>
    </source>
</evidence>
<evidence type="ECO:0000313" key="5">
    <source>
        <dbReference type="Proteomes" id="UP000010467"/>
    </source>
</evidence>
<dbReference type="GO" id="GO:0005840">
    <property type="term" value="C:ribosome"/>
    <property type="evidence" value="ECO:0007669"/>
    <property type="project" value="UniProtKB-KW"/>
</dbReference>
<reference evidence="5" key="1">
    <citation type="submission" date="2012-03" db="EMBL/GenBank/DDBJ databases">
        <title>Complete sequence of chromosome of Deinococcus peraridilitoris DSM 19664.</title>
        <authorList>
            <person name="Lucas S."/>
            <person name="Copeland A."/>
            <person name="Lapidus A."/>
            <person name="Glavina del Rio T."/>
            <person name="Dalin E."/>
            <person name="Tice H."/>
            <person name="Bruce D."/>
            <person name="Goodwin L."/>
            <person name="Pitluck S."/>
            <person name="Peters L."/>
            <person name="Mikhailova N."/>
            <person name="Lu M."/>
            <person name="Kyrpides N."/>
            <person name="Mavromatis K."/>
            <person name="Ivanova N."/>
            <person name="Brettin T."/>
            <person name="Detter J.C."/>
            <person name="Han C."/>
            <person name="Larimer F."/>
            <person name="Land M."/>
            <person name="Hauser L."/>
            <person name="Markowitz V."/>
            <person name="Cheng J.-F."/>
            <person name="Hugenholtz P."/>
            <person name="Woyke T."/>
            <person name="Wu D."/>
            <person name="Pukall R."/>
            <person name="Steenblock K."/>
            <person name="Brambilla E."/>
            <person name="Klenk H.-P."/>
            <person name="Eisen J.A."/>
        </authorList>
    </citation>
    <scope>NUCLEOTIDE SEQUENCE [LARGE SCALE GENOMIC DNA]</scope>
    <source>
        <strain evidence="5">DSM 19664 / LMG 22246 / CIP 109416 / KR-200</strain>
    </source>
</reference>
<dbReference type="RefSeq" id="WP_015234896.1">
    <property type="nucleotide sequence ID" value="NC_019793.1"/>
</dbReference>
<feature type="domain" description="N-acetyltransferase" evidence="3">
    <location>
        <begin position="7"/>
        <end position="173"/>
    </location>
</feature>
<dbReference type="STRING" id="937777.Deipe_1022"/>
<name>K9ZYC9_DEIPD</name>
<dbReference type="PATRIC" id="fig|937777.3.peg.1025"/>
<dbReference type="PANTHER" id="PTHR43877">
    <property type="entry name" value="AMINOALKYLPHOSPHONATE N-ACETYLTRANSFERASE-RELATED-RELATED"/>
    <property type="match status" value="1"/>
</dbReference>
<keyword evidence="1 4" id="KW-0808">Transferase</keyword>
<accession>K9ZYC9</accession>
<keyword evidence="4" id="KW-0689">Ribosomal protein</keyword>
<dbReference type="PANTHER" id="PTHR43877:SF2">
    <property type="entry name" value="AMINOALKYLPHOSPHONATE N-ACETYLTRANSFERASE-RELATED"/>
    <property type="match status" value="1"/>
</dbReference>
<dbReference type="HOGENOM" id="CLU_013985_19_4_0"/>
<keyword evidence="2" id="KW-0012">Acyltransferase</keyword>
<protein>
    <submittedName>
        <fullName evidence="4">Acetyltransferase, ribosomal protein N-acetylase</fullName>
    </submittedName>
</protein>
<keyword evidence="4" id="KW-0687">Ribonucleoprotein</keyword>
<dbReference type="InterPro" id="IPR016181">
    <property type="entry name" value="Acyl_CoA_acyltransferase"/>
</dbReference>
<evidence type="ECO:0000259" key="3">
    <source>
        <dbReference type="PROSITE" id="PS51186"/>
    </source>
</evidence>
<dbReference type="eggNOG" id="COG0456">
    <property type="taxonomic scope" value="Bacteria"/>
</dbReference>
<dbReference type="Proteomes" id="UP000010467">
    <property type="component" value="Chromosome"/>
</dbReference>
<dbReference type="Gene3D" id="3.40.630.30">
    <property type="match status" value="1"/>
</dbReference>
<dbReference type="SUPFAM" id="SSF55729">
    <property type="entry name" value="Acyl-CoA N-acyltransferases (Nat)"/>
    <property type="match status" value="1"/>
</dbReference>
<proteinExistence type="predicted"/>
<dbReference type="EMBL" id="CP003382">
    <property type="protein sequence ID" value="AFZ66586.1"/>
    <property type="molecule type" value="Genomic_DNA"/>
</dbReference>
<dbReference type="AlphaFoldDB" id="K9ZYC9"/>
<dbReference type="PROSITE" id="PS51186">
    <property type="entry name" value="GNAT"/>
    <property type="match status" value="1"/>
</dbReference>
<evidence type="ECO:0000256" key="1">
    <source>
        <dbReference type="ARBA" id="ARBA00022679"/>
    </source>
</evidence>
<sequence length="173" mass="19399">MAQQEHSQVRLLNESDAESYYALRLEGLLHSPRAFGRSAEEYRQETLQSVASRLQLTPTHFTLGAFVNQELVGTAGFVRFAGLKERHKAGVVAVYVTETARGRGLGKILMRELIDRAHACEGVEQLQLAVSVTQQPARALYRSLGFAPYGLEQRALKVGQEYVDEEHMVLWLN</sequence>
<keyword evidence="5" id="KW-1185">Reference proteome</keyword>
<gene>
    <name evidence="4" type="ordered locus">Deipe_1022</name>
</gene>
<dbReference type="CDD" id="cd04301">
    <property type="entry name" value="NAT_SF"/>
    <property type="match status" value="1"/>
</dbReference>
<organism evidence="4 5">
    <name type="scientific">Deinococcus peraridilitoris (strain DSM 19664 / LMG 22246 / CIP 109416 / KR-200)</name>
    <dbReference type="NCBI Taxonomy" id="937777"/>
    <lineage>
        <taxon>Bacteria</taxon>
        <taxon>Thermotogati</taxon>
        <taxon>Deinococcota</taxon>
        <taxon>Deinococci</taxon>
        <taxon>Deinococcales</taxon>
        <taxon>Deinococcaceae</taxon>
        <taxon>Deinococcus</taxon>
    </lineage>
</organism>
<dbReference type="InterPro" id="IPR050832">
    <property type="entry name" value="Bact_Acetyltransf"/>
</dbReference>
<dbReference type="KEGG" id="dpd:Deipe_1022"/>
<dbReference type="GO" id="GO:0016747">
    <property type="term" value="F:acyltransferase activity, transferring groups other than amino-acyl groups"/>
    <property type="evidence" value="ECO:0007669"/>
    <property type="project" value="InterPro"/>
</dbReference>
<evidence type="ECO:0000313" key="4">
    <source>
        <dbReference type="EMBL" id="AFZ66586.1"/>
    </source>
</evidence>
<dbReference type="OrthoDB" id="9799092at2"/>